<evidence type="ECO:0000256" key="1">
    <source>
        <dbReference type="ARBA" id="ARBA00002281"/>
    </source>
</evidence>
<sequence>MPSFSSTLLDEIYRSIDGNAEDFKAYKEKPVKRQGGLRAKNTTTTTSIEDGDVTSFRRRACLVEKWMEKEAPEKVVAKTRPPLLPELDNKSLHDNDLLFFSSTSSSSDSSGALSSSDTEFFSSTRNKPKVSCFSTRPKPVRTGASARESNPREECDSLFDDYENRQRNKVEEELIKSKSRALKIYANLKKVKQPISPGGRLTSFINSLFSNANGKKSRNPDTNKGFQVQDLKSPNSKATSSTTCSSASSFSRSCLSKYSPKSREKMRNGVQRSVRFHPVSVIVDEDSRPCGHKCIYGEDSSRSPLPPNALEELKLSIREKNRKVEEAAQNALKGYLNKRGDDFSMFRKIHGADEEDEDDGMSDSSSDLFELDHLALFGNNRFCEELPVYETTHLDKNLAIAGRLIR</sequence>
<dbReference type="InterPro" id="IPR039621">
    <property type="entry name" value="BG1-like"/>
</dbReference>
<dbReference type="GO" id="GO:0009734">
    <property type="term" value="P:auxin-activated signaling pathway"/>
    <property type="evidence" value="ECO:0007669"/>
    <property type="project" value="UniProtKB-KW"/>
</dbReference>
<evidence type="ECO:0000256" key="2">
    <source>
        <dbReference type="ARBA" id="ARBA00004236"/>
    </source>
</evidence>
<comment type="similarity">
    <text evidence="3">Belongs to the BIG GRAIN 1 (BG1) plant protein family.</text>
</comment>
<proteinExistence type="inferred from homology"/>
<feature type="region of interest" description="Disordered" evidence="8">
    <location>
        <begin position="211"/>
        <end position="248"/>
    </location>
</feature>
<dbReference type="PANTHER" id="PTHR33541:SF12">
    <property type="entry name" value="PROTEIN BIG GRAIN 1-LIKE A"/>
    <property type="match status" value="1"/>
</dbReference>
<keyword evidence="5" id="KW-1003">Cell membrane</keyword>
<feature type="compositionally biased region" description="Low complexity" evidence="8">
    <location>
        <begin position="236"/>
        <end position="248"/>
    </location>
</feature>
<organism evidence="9">
    <name type="scientific">Sesamum radiatum</name>
    <name type="common">Black benniseed</name>
    <dbReference type="NCBI Taxonomy" id="300843"/>
    <lineage>
        <taxon>Eukaryota</taxon>
        <taxon>Viridiplantae</taxon>
        <taxon>Streptophyta</taxon>
        <taxon>Embryophyta</taxon>
        <taxon>Tracheophyta</taxon>
        <taxon>Spermatophyta</taxon>
        <taxon>Magnoliopsida</taxon>
        <taxon>eudicotyledons</taxon>
        <taxon>Gunneridae</taxon>
        <taxon>Pentapetalae</taxon>
        <taxon>asterids</taxon>
        <taxon>lamiids</taxon>
        <taxon>Lamiales</taxon>
        <taxon>Pedaliaceae</taxon>
        <taxon>Sesamum</taxon>
    </lineage>
</organism>
<keyword evidence="4" id="KW-0813">Transport</keyword>
<evidence type="ECO:0000256" key="3">
    <source>
        <dbReference type="ARBA" id="ARBA00010067"/>
    </source>
</evidence>
<name>A0AAW2MG30_SESRA</name>
<dbReference type="PANTHER" id="PTHR33541">
    <property type="entry name" value="PROTEIN BIG GRAIN 1-LIKE A-RELATED"/>
    <property type="match status" value="1"/>
</dbReference>
<evidence type="ECO:0000256" key="8">
    <source>
        <dbReference type="SAM" id="MobiDB-lite"/>
    </source>
</evidence>
<comment type="subcellular location">
    <subcellularLocation>
        <location evidence="2">Cell membrane</location>
    </subcellularLocation>
</comment>
<gene>
    <name evidence="9" type="ORF">Sradi_5034600</name>
</gene>
<evidence type="ECO:0000256" key="5">
    <source>
        <dbReference type="ARBA" id="ARBA00022475"/>
    </source>
</evidence>
<dbReference type="AlphaFoldDB" id="A0AAW2MG30"/>
<keyword evidence="7" id="KW-0927">Auxin signaling pathway</keyword>
<evidence type="ECO:0000256" key="4">
    <source>
        <dbReference type="ARBA" id="ARBA00022448"/>
    </source>
</evidence>
<reference evidence="9" key="1">
    <citation type="submission" date="2020-06" db="EMBL/GenBank/DDBJ databases">
        <authorList>
            <person name="Li T."/>
            <person name="Hu X."/>
            <person name="Zhang T."/>
            <person name="Song X."/>
            <person name="Zhang H."/>
            <person name="Dai N."/>
            <person name="Sheng W."/>
            <person name="Hou X."/>
            <person name="Wei L."/>
        </authorList>
    </citation>
    <scope>NUCLEOTIDE SEQUENCE</scope>
    <source>
        <strain evidence="9">G02</strain>
        <tissue evidence="9">Leaf</tissue>
    </source>
</reference>
<protein>
    <submittedName>
        <fullName evidence="9">Protein BIG GRAIN 1-like B</fullName>
    </submittedName>
</protein>
<comment type="function">
    <text evidence="1">Involved in auxin transport. Regulator of the auxin signaling pathway.</text>
</comment>
<evidence type="ECO:0000313" key="9">
    <source>
        <dbReference type="EMBL" id="KAL0330479.1"/>
    </source>
</evidence>
<dbReference type="EMBL" id="JACGWJ010000022">
    <property type="protein sequence ID" value="KAL0330479.1"/>
    <property type="molecule type" value="Genomic_DNA"/>
</dbReference>
<evidence type="ECO:0000256" key="6">
    <source>
        <dbReference type="ARBA" id="ARBA00023136"/>
    </source>
</evidence>
<keyword evidence="6" id="KW-0472">Membrane</keyword>
<evidence type="ECO:0000256" key="7">
    <source>
        <dbReference type="ARBA" id="ARBA00023294"/>
    </source>
</evidence>
<reference evidence="9" key="2">
    <citation type="journal article" date="2024" name="Plant">
        <title>Genomic evolution and insights into agronomic trait innovations of Sesamum species.</title>
        <authorList>
            <person name="Miao H."/>
            <person name="Wang L."/>
            <person name="Qu L."/>
            <person name="Liu H."/>
            <person name="Sun Y."/>
            <person name="Le M."/>
            <person name="Wang Q."/>
            <person name="Wei S."/>
            <person name="Zheng Y."/>
            <person name="Lin W."/>
            <person name="Duan Y."/>
            <person name="Cao H."/>
            <person name="Xiong S."/>
            <person name="Wang X."/>
            <person name="Wei L."/>
            <person name="Li C."/>
            <person name="Ma Q."/>
            <person name="Ju M."/>
            <person name="Zhao R."/>
            <person name="Li G."/>
            <person name="Mu C."/>
            <person name="Tian Q."/>
            <person name="Mei H."/>
            <person name="Zhang T."/>
            <person name="Gao T."/>
            <person name="Zhang H."/>
        </authorList>
    </citation>
    <scope>NUCLEOTIDE SEQUENCE</scope>
    <source>
        <strain evidence="9">G02</strain>
    </source>
</reference>
<feature type="compositionally biased region" description="Low complexity" evidence="8">
    <location>
        <begin position="103"/>
        <end position="116"/>
    </location>
</feature>
<feature type="region of interest" description="Disordered" evidence="8">
    <location>
        <begin position="103"/>
        <end position="154"/>
    </location>
</feature>
<comment type="caution">
    <text evidence="9">The sequence shown here is derived from an EMBL/GenBank/DDBJ whole genome shotgun (WGS) entry which is preliminary data.</text>
</comment>
<feature type="compositionally biased region" description="Polar residues" evidence="8">
    <location>
        <begin position="211"/>
        <end position="235"/>
    </location>
</feature>
<dbReference type="GO" id="GO:0005886">
    <property type="term" value="C:plasma membrane"/>
    <property type="evidence" value="ECO:0007669"/>
    <property type="project" value="UniProtKB-SubCell"/>
</dbReference>
<accession>A0AAW2MG30</accession>